<comment type="similarity">
    <text evidence="4">Belongs to the methyl-accepting chemotaxis (MCP) protein family.</text>
</comment>
<evidence type="ECO:0000256" key="4">
    <source>
        <dbReference type="ARBA" id="ARBA00029447"/>
    </source>
</evidence>
<organism evidence="9 10">
    <name type="scientific">Mobiluncus mulieris</name>
    <dbReference type="NCBI Taxonomy" id="2052"/>
    <lineage>
        <taxon>Bacteria</taxon>
        <taxon>Bacillati</taxon>
        <taxon>Actinomycetota</taxon>
        <taxon>Actinomycetes</taxon>
        <taxon>Actinomycetales</taxon>
        <taxon>Actinomycetaceae</taxon>
        <taxon>Mobiluncus</taxon>
    </lineage>
</organism>
<feature type="transmembrane region" description="Helical" evidence="6">
    <location>
        <begin position="203"/>
        <end position="224"/>
    </location>
</feature>
<feature type="domain" description="HAMP" evidence="8">
    <location>
        <begin position="226"/>
        <end position="278"/>
    </location>
</feature>
<comment type="caution">
    <text evidence="9">The sequence shown here is derived from an EMBL/GenBank/DDBJ whole genome shotgun (WGS) entry which is preliminary data.</text>
</comment>
<evidence type="ECO:0000313" key="10">
    <source>
        <dbReference type="Proteomes" id="UP000255284"/>
    </source>
</evidence>
<feature type="domain" description="Methyl-accepting transducer" evidence="7">
    <location>
        <begin position="283"/>
        <end position="512"/>
    </location>
</feature>
<keyword evidence="6" id="KW-0472">Membrane</keyword>
<evidence type="ECO:0000256" key="5">
    <source>
        <dbReference type="PROSITE-ProRule" id="PRU00284"/>
    </source>
</evidence>
<evidence type="ECO:0000256" key="6">
    <source>
        <dbReference type="SAM" id="Phobius"/>
    </source>
</evidence>
<dbReference type="Proteomes" id="UP000255284">
    <property type="component" value="Unassembled WGS sequence"/>
</dbReference>
<dbReference type="InterPro" id="IPR004089">
    <property type="entry name" value="MCPsignal_dom"/>
</dbReference>
<keyword evidence="3 5" id="KW-0807">Transducer</keyword>
<evidence type="ECO:0000256" key="2">
    <source>
        <dbReference type="ARBA" id="ARBA00022989"/>
    </source>
</evidence>
<dbReference type="PANTHER" id="PTHR32089:SF112">
    <property type="entry name" value="LYSOZYME-LIKE PROTEIN-RELATED"/>
    <property type="match status" value="1"/>
</dbReference>
<gene>
    <name evidence="9" type="primary">mcp2_2</name>
    <name evidence="9" type="ORF">NCTC11819_01409</name>
</gene>
<dbReference type="PANTHER" id="PTHR32089">
    <property type="entry name" value="METHYL-ACCEPTING CHEMOTAXIS PROTEIN MCPB"/>
    <property type="match status" value="1"/>
</dbReference>
<dbReference type="PRINTS" id="PR00260">
    <property type="entry name" value="CHEMTRNSDUCR"/>
</dbReference>
<dbReference type="Gene3D" id="1.10.287.950">
    <property type="entry name" value="Methyl-accepting chemotaxis protein"/>
    <property type="match status" value="1"/>
</dbReference>
<dbReference type="PROSITE" id="PS50885">
    <property type="entry name" value="HAMP"/>
    <property type="match status" value="1"/>
</dbReference>
<keyword evidence="1 6" id="KW-0812">Transmembrane</keyword>
<evidence type="ECO:0000259" key="7">
    <source>
        <dbReference type="PROSITE" id="PS50111"/>
    </source>
</evidence>
<dbReference type="GO" id="GO:0004888">
    <property type="term" value="F:transmembrane signaling receptor activity"/>
    <property type="evidence" value="ECO:0007669"/>
    <property type="project" value="InterPro"/>
</dbReference>
<dbReference type="SMART" id="SM00283">
    <property type="entry name" value="MA"/>
    <property type="match status" value="1"/>
</dbReference>
<dbReference type="AlphaFoldDB" id="A0A8G2HWG4"/>
<dbReference type="InterPro" id="IPR003660">
    <property type="entry name" value="HAMP_dom"/>
</dbReference>
<accession>A0A8G2HWG4</accession>
<dbReference type="GO" id="GO:0006935">
    <property type="term" value="P:chemotaxis"/>
    <property type="evidence" value="ECO:0007669"/>
    <property type="project" value="InterPro"/>
</dbReference>
<dbReference type="SUPFAM" id="SSF58104">
    <property type="entry name" value="Methyl-accepting chemotaxis protein (MCP) signaling domain"/>
    <property type="match status" value="1"/>
</dbReference>
<reference evidence="9 10" key="1">
    <citation type="submission" date="2018-06" db="EMBL/GenBank/DDBJ databases">
        <authorList>
            <consortium name="Pathogen Informatics"/>
            <person name="Doyle S."/>
        </authorList>
    </citation>
    <scope>NUCLEOTIDE SEQUENCE [LARGE SCALE GENOMIC DNA]</scope>
    <source>
        <strain evidence="9 10">NCTC11819</strain>
    </source>
</reference>
<evidence type="ECO:0000256" key="3">
    <source>
        <dbReference type="ARBA" id="ARBA00023224"/>
    </source>
</evidence>
<dbReference type="EMBL" id="UGGQ01000006">
    <property type="protein sequence ID" value="STO16833.1"/>
    <property type="molecule type" value="Genomic_DNA"/>
</dbReference>
<evidence type="ECO:0000256" key="1">
    <source>
        <dbReference type="ARBA" id="ARBA00022692"/>
    </source>
</evidence>
<evidence type="ECO:0000259" key="8">
    <source>
        <dbReference type="PROSITE" id="PS50885"/>
    </source>
</evidence>
<sequence length="554" mass="58867">MKQRRLSGVGLKIGIMSVVSLVLLLVMLVAMLLSVGKLIGMGNEQLLETGQRKLVHETRVAWLDTMIDATMIGSSSTDKSIESAAQNLDLVAAGMEKLKTEKLPAKIVNPGDGQTYNIADLFTRLEASYTDFRTKFDAFKSQYPSAGESEKANLIKDFAQFVAQRSGEADGTFLNTARAMLDGYTVAAKAGSQATADANRTTIIVGIVILVVTGVIVLSLPLPLGRPVERGIRALQWNIRHYGRNDFTDTFGPRSNDEIGDMSRNIETVLVQVSKSMGETRDNLQSTLDAMDEVLEHAKTGSEQIDKSLDFINNGAAAAEQVSSNISTVAAGAEEMGASIREISSNANEAAKIAAEATEVAQRTNETVAKLGVSSQEIGEVIETITAVAEQTNLLALNATIEAARAGEAGKGFAVVASEVKDLAAETSAATQDVAARIEQIQKDTDSAVAAIEEISGIIASINDYQTTIAAAVEEQTATTAEMARSVQEASDSSVTIAENVADIARNTQGLADIYSQGTQVVSGMREETTQILEFFADLKLRQVTTSEGGANNE</sequence>
<feature type="transmembrane region" description="Helical" evidence="6">
    <location>
        <begin position="12"/>
        <end position="33"/>
    </location>
</feature>
<proteinExistence type="inferred from homology"/>
<keyword evidence="2 6" id="KW-1133">Transmembrane helix</keyword>
<dbReference type="GO" id="GO:0007165">
    <property type="term" value="P:signal transduction"/>
    <property type="evidence" value="ECO:0007669"/>
    <property type="project" value="UniProtKB-KW"/>
</dbReference>
<dbReference type="Pfam" id="PF00015">
    <property type="entry name" value="MCPsignal"/>
    <property type="match status" value="1"/>
</dbReference>
<name>A0A8G2HWG4_9ACTO</name>
<dbReference type="InterPro" id="IPR004090">
    <property type="entry name" value="Chemotax_Me-accpt_rcpt"/>
</dbReference>
<dbReference type="GO" id="GO:0016020">
    <property type="term" value="C:membrane"/>
    <property type="evidence" value="ECO:0007669"/>
    <property type="project" value="InterPro"/>
</dbReference>
<dbReference type="PROSITE" id="PS50111">
    <property type="entry name" value="CHEMOTAXIS_TRANSDUC_2"/>
    <property type="match status" value="1"/>
</dbReference>
<evidence type="ECO:0000313" key="9">
    <source>
        <dbReference type="EMBL" id="STO16833.1"/>
    </source>
</evidence>
<protein>
    <submittedName>
        <fullName evidence="9">Methyl-accepting chemotaxis protein 2</fullName>
    </submittedName>
</protein>